<sequence length="117" mass="12227">MRLSLLTLGAVVALTGCSSVTGVTDRLIGRNKPAFDGQFFRASVAFDKTAPADFVVRVQDAGKSLAGAREAGRYEATKHCITYFGNSAALWQVGPDSPDTALVFDGDALVLTGRCAG</sequence>
<gene>
    <name evidence="1" type="ORF">ACFQ3C_02790</name>
</gene>
<keyword evidence="2" id="KW-1185">Reference proteome</keyword>
<dbReference type="EMBL" id="JBHTKR010000001">
    <property type="protein sequence ID" value="MFD1193596.1"/>
    <property type="molecule type" value="Genomic_DNA"/>
</dbReference>
<dbReference type="Proteomes" id="UP001597151">
    <property type="component" value="Unassembled WGS sequence"/>
</dbReference>
<name>A0ABW3T9R0_9RHOB</name>
<accession>A0ABW3T9R0</accession>
<proteinExistence type="predicted"/>
<comment type="caution">
    <text evidence="1">The sequence shown here is derived from an EMBL/GenBank/DDBJ whole genome shotgun (WGS) entry which is preliminary data.</text>
</comment>
<organism evidence="1 2">
    <name type="scientific">Seohaeicola saemankumensis</name>
    <dbReference type="NCBI Taxonomy" id="481181"/>
    <lineage>
        <taxon>Bacteria</taxon>
        <taxon>Pseudomonadati</taxon>
        <taxon>Pseudomonadota</taxon>
        <taxon>Alphaproteobacteria</taxon>
        <taxon>Rhodobacterales</taxon>
        <taxon>Roseobacteraceae</taxon>
        <taxon>Seohaeicola</taxon>
    </lineage>
</organism>
<reference evidence="2" key="1">
    <citation type="journal article" date="2019" name="Int. J. Syst. Evol. Microbiol.">
        <title>The Global Catalogue of Microorganisms (GCM) 10K type strain sequencing project: providing services to taxonomists for standard genome sequencing and annotation.</title>
        <authorList>
            <consortium name="The Broad Institute Genomics Platform"/>
            <consortium name="The Broad Institute Genome Sequencing Center for Infectious Disease"/>
            <person name="Wu L."/>
            <person name="Ma J."/>
        </authorList>
    </citation>
    <scope>NUCLEOTIDE SEQUENCE [LARGE SCALE GENOMIC DNA]</scope>
    <source>
        <strain evidence="2">CCUG 55328</strain>
    </source>
</reference>
<dbReference type="RefSeq" id="WP_380788905.1">
    <property type="nucleotide sequence ID" value="NZ_JBHTKR010000001.1"/>
</dbReference>
<evidence type="ECO:0000313" key="1">
    <source>
        <dbReference type="EMBL" id="MFD1193596.1"/>
    </source>
</evidence>
<protein>
    <recommendedName>
        <fullName evidence="3">Lipoprotein</fullName>
    </recommendedName>
</protein>
<evidence type="ECO:0008006" key="3">
    <source>
        <dbReference type="Google" id="ProtNLM"/>
    </source>
</evidence>
<evidence type="ECO:0000313" key="2">
    <source>
        <dbReference type="Proteomes" id="UP001597151"/>
    </source>
</evidence>
<dbReference type="PROSITE" id="PS51257">
    <property type="entry name" value="PROKAR_LIPOPROTEIN"/>
    <property type="match status" value="1"/>
</dbReference>